<evidence type="ECO:0000313" key="1">
    <source>
        <dbReference type="EMBL" id="JAP15590.1"/>
    </source>
</evidence>
<dbReference type="AlphaFoldDB" id="A0A0V0H7R6"/>
<reference evidence="1" key="1">
    <citation type="submission" date="2015-12" db="EMBL/GenBank/DDBJ databases">
        <title>Gene expression during late stages of embryo sac development: a critical building block for successful pollen-pistil interactions.</title>
        <authorList>
            <person name="Liu Y."/>
            <person name="Joly V."/>
            <person name="Sabar M."/>
            <person name="Matton D.P."/>
        </authorList>
    </citation>
    <scope>NUCLEOTIDE SEQUENCE</scope>
</reference>
<proteinExistence type="predicted"/>
<organism evidence="1">
    <name type="scientific">Solanum chacoense</name>
    <name type="common">Chaco potato</name>
    <dbReference type="NCBI Taxonomy" id="4108"/>
    <lineage>
        <taxon>Eukaryota</taxon>
        <taxon>Viridiplantae</taxon>
        <taxon>Streptophyta</taxon>
        <taxon>Embryophyta</taxon>
        <taxon>Tracheophyta</taxon>
        <taxon>Spermatophyta</taxon>
        <taxon>Magnoliopsida</taxon>
        <taxon>eudicotyledons</taxon>
        <taxon>Gunneridae</taxon>
        <taxon>Pentapetalae</taxon>
        <taxon>asterids</taxon>
        <taxon>lamiids</taxon>
        <taxon>Solanales</taxon>
        <taxon>Solanaceae</taxon>
        <taxon>Solanoideae</taxon>
        <taxon>Solaneae</taxon>
        <taxon>Solanum</taxon>
    </lineage>
</organism>
<dbReference type="EMBL" id="GEDG01024955">
    <property type="protein sequence ID" value="JAP15590.1"/>
    <property type="molecule type" value="Transcribed_RNA"/>
</dbReference>
<accession>A0A0V0H7R6</accession>
<name>A0A0V0H7R6_SOLCH</name>
<sequence length="82" mass="9709">MEEIPELMIKLSVGRLVRFDMFPVRRRVGEGKVLHCLRIVKITEIQTKWDFVEIYELVGMGQKTCFRKKSLGEGCYGRYHRC</sequence>
<protein>
    <submittedName>
        <fullName evidence="1">Putative ovule protein</fullName>
    </submittedName>
</protein>